<protein>
    <recommendedName>
        <fullName evidence="4 12">Ribosomal RNA small subunit methyltransferase E</fullName>
        <ecNumber evidence="3 12">2.1.1.193</ecNumber>
    </recommendedName>
</protein>
<evidence type="ECO:0000256" key="9">
    <source>
        <dbReference type="ARBA" id="ARBA00022691"/>
    </source>
</evidence>
<comment type="similarity">
    <text evidence="2 12">Belongs to the RNA methyltransferase RsmE family.</text>
</comment>
<comment type="function">
    <text evidence="10 12">Specifically methylates the N3 position of the uracil ring of uridine 1498 (m3U1498) in 16S rRNA. Acts on the fully assembled 30S ribosomal subunit.</text>
</comment>
<evidence type="ECO:0000256" key="12">
    <source>
        <dbReference type="PIRNR" id="PIRNR015601"/>
    </source>
</evidence>
<dbReference type="PANTHER" id="PTHR30027:SF3">
    <property type="entry name" value="16S RRNA (URACIL(1498)-N(3))-METHYLTRANSFERASE"/>
    <property type="match status" value="1"/>
</dbReference>
<dbReference type="GO" id="GO:0008168">
    <property type="term" value="F:methyltransferase activity"/>
    <property type="evidence" value="ECO:0007669"/>
    <property type="project" value="UniProtKB-KW"/>
</dbReference>
<dbReference type="PIRSF" id="PIRSF015601">
    <property type="entry name" value="MTase_slr0722"/>
    <property type="match status" value="1"/>
</dbReference>
<dbReference type="PANTHER" id="PTHR30027">
    <property type="entry name" value="RIBOSOMAL RNA SMALL SUBUNIT METHYLTRANSFERASE E"/>
    <property type="match status" value="1"/>
</dbReference>
<dbReference type="Proteomes" id="UP000664761">
    <property type="component" value="Unassembled WGS sequence"/>
</dbReference>
<dbReference type="Gene3D" id="2.40.240.20">
    <property type="entry name" value="Hypothetical PUA domain-like, domain 1"/>
    <property type="match status" value="1"/>
</dbReference>
<dbReference type="NCBIfam" id="TIGR00046">
    <property type="entry name" value="RsmE family RNA methyltransferase"/>
    <property type="match status" value="1"/>
</dbReference>
<evidence type="ECO:0000256" key="2">
    <source>
        <dbReference type="ARBA" id="ARBA00005528"/>
    </source>
</evidence>
<gene>
    <name evidence="15" type="ORF">J0X12_01255</name>
</gene>
<dbReference type="InterPro" id="IPR046886">
    <property type="entry name" value="RsmE_MTase_dom"/>
</dbReference>
<comment type="subcellular location">
    <subcellularLocation>
        <location evidence="1 12">Cytoplasm</location>
    </subcellularLocation>
</comment>
<proteinExistence type="inferred from homology"/>
<evidence type="ECO:0000256" key="3">
    <source>
        <dbReference type="ARBA" id="ARBA00012328"/>
    </source>
</evidence>
<keyword evidence="6 12" id="KW-0698">rRNA processing</keyword>
<dbReference type="CDD" id="cd18084">
    <property type="entry name" value="RsmE-like"/>
    <property type="match status" value="1"/>
</dbReference>
<evidence type="ECO:0000256" key="5">
    <source>
        <dbReference type="ARBA" id="ARBA00022490"/>
    </source>
</evidence>
<dbReference type="InterPro" id="IPR046887">
    <property type="entry name" value="RsmE_PUA-like"/>
</dbReference>
<keyword evidence="16" id="KW-1185">Reference proteome</keyword>
<evidence type="ECO:0000313" key="15">
    <source>
        <dbReference type="EMBL" id="MBO0332221.1"/>
    </source>
</evidence>
<name>A0ABS3F139_9PROT</name>
<evidence type="ECO:0000259" key="13">
    <source>
        <dbReference type="Pfam" id="PF04452"/>
    </source>
</evidence>
<comment type="catalytic activity">
    <reaction evidence="11 12">
        <text>uridine(1498) in 16S rRNA + S-adenosyl-L-methionine = N(3)-methyluridine(1498) in 16S rRNA + S-adenosyl-L-homocysteine + H(+)</text>
        <dbReference type="Rhea" id="RHEA:42920"/>
        <dbReference type="Rhea" id="RHEA-COMP:10283"/>
        <dbReference type="Rhea" id="RHEA-COMP:10284"/>
        <dbReference type="ChEBI" id="CHEBI:15378"/>
        <dbReference type="ChEBI" id="CHEBI:57856"/>
        <dbReference type="ChEBI" id="CHEBI:59789"/>
        <dbReference type="ChEBI" id="CHEBI:65315"/>
        <dbReference type="ChEBI" id="CHEBI:74502"/>
        <dbReference type="EC" id="2.1.1.193"/>
    </reaction>
</comment>
<dbReference type="RefSeq" id="WP_207041171.1">
    <property type="nucleotide sequence ID" value="NZ_JAFLNC010000001.1"/>
</dbReference>
<evidence type="ECO:0000256" key="4">
    <source>
        <dbReference type="ARBA" id="ARBA00013673"/>
    </source>
</evidence>
<feature type="domain" description="Ribosomal RNA small subunit methyltransferase E PUA-like" evidence="14">
    <location>
        <begin position="24"/>
        <end position="69"/>
    </location>
</feature>
<dbReference type="EMBL" id="JAFLNC010000001">
    <property type="protein sequence ID" value="MBO0332221.1"/>
    <property type="molecule type" value="Genomic_DNA"/>
</dbReference>
<dbReference type="Pfam" id="PF20260">
    <property type="entry name" value="PUA_4"/>
    <property type="match status" value="1"/>
</dbReference>
<evidence type="ECO:0000259" key="14">
    <source>
        <dbReference type="Pfam" id="PF20260"/>
    </source>
</evidence>
<evidence type="ECO:0000313" key="16">
    <source>
        <dbReference type="Proteomes" id="UP000664761"/>
    </source>
</evidence>
<dbReference type="Gene3D" id="3.40.1280.10">
    <property type="match status" value="1"/>
</dbReference>
<keyword evidence="5 12" id="KW-0963">Cytoplasm</keyword>
<dbReference type="GO" id="GO:0032259">
    <property type="term" value="P:methylation"/>
    <property type="evidence" value="ECO:0007669"/>
    <property type="project" value="UniProtKB-KW"/>
</dbReference>
<dbReference type="EC" id="2.1.1.193" evidence="3 12"/>
<sequence>MFPKPYSLRLYVPSDLGTDLGVVLDKNQSHYVATVMRRVEGDKVALFNGRDGEWLGRLQEVHKNHCLIHVTEQLRPQVEEPDIELLFSPVKKIQTGLIVQKATELGVASLQPVQTQRTNTERLREDKMTLQALEAAEQCERLNVPTVHGLIKLEQALAALEPERTLIFCNERLTGQSAKDVLAHLAPAEKWAVVTGPEGGFTDEEIDLISARPNTHAISLGPRILRAETAVFACLSLLQAFQGDWN</sequence>
<dbReference type="NCBIfam" id="NF008694">
    <property type="entry name" value="PRK11713.3-2"/>
    <property type="match status" value="1"/>
</dbReference>
<evidence type="ECO:0000256" key="6">
    <source>
        <dbReference type="ARBA" id="ARBA00022552"/>
    </source>
</evidence>
<comment type="caution">
    <text evidence="15">The sequence shown here is derived from an EMBL/GenBank/DDBJ whole genome shotgun (WGS) entry which is preliminary data.</text>
</comment>
<dbReference type="SUPFAM" id="SSF75217">
    <property type="entry name" value="alpha/beta knot"/>
    <property type="match status" value="1"/>
</dbReference>
<keyword evidence="9 12" id="KW-0949">S-adenosyl-L-methionine</keyword>
<dbReference type="InterPro" id="IPR006700">
    <property type="entry name" value="RsmE"/>
</dbReference>
<evidence type="ECO:0000256" key="7">
    <source>
        <dbReference type="ARBA" id="ARBA00022603"/>
    </source>
</evidence>
<keyword evidence="8 12" id="KW-0808">Transferase</keyword>
<evidence type="ECO:0000256" key="1">
    <source>
        <dbReference type="ARBA" id="ARBA00004496"/>
    </source>
</evidence>
<dbReference type="InterPro" id="IPR029028">
    <property type="entry name" value="Alpha/beta_knot_MTases"/>
</dbReference>
<organism evidence="15 16">
    <name type="scientific">Sneathiella sedimenti</name>
    <dbReference type="NCBI Taxonomy" id="2816034"/>
    <lineage>
        <taxon>Bacteria</taxon>
        <taxon>Pseudomonadati</taxon>
        <taxon>Pseudomonadota</taxon>
        <taxon>Alphaproteobacteria</taxon>
        <taxon>Sneathiellales</taxon>
        <taxon>Sneathiellaceae</taxon>
        <taxon>Sneathiella</taxon>
    </lineage>
</organism>
<dbReference type="Pfam" id="PF04452">
    <property type="entry name" value="Methyltrans_RNA"/>
    <property type="match status" value="1"/>
</dbReference>
<dbReference type="InterPro" id="IPR015947">
    <property type="entry name" value="PUA-like_sf"/>
</dbReference>
<dbReference type="SUPFAM" id="SSF88697">
    <property type="entry name" value="PUA domain-like"/>
    <property type="match status" value="1"/>
</dbReference>
<evidence type="ECO:0000256" key="10">
    <source>
        <dbReference type="ARBA" id="ARBA00025699"/>
    </source>
</evidence>
<feature type="domain" description="Ribosomal RNA small subunit methyltransferase E methyltransferase" evidence="13">
    <location>
        <begin position="79"/>
        <end position="239"/>
    </location>
</feature>
<keyword evidence="7 12" id="KW-0489">Methyltransferase</keyword>
<accession>A0ABS3F139</accession>
<evidence type="ECO:0000256" key="11">
    <source>
        <dbReference type="ARBA" id="ARBA00047944"/>
    </source>
</evidence>
<dbReference type="InterPro" id="IPR029026">
    <property type="entry name" value="tRNA_m1G_MTases_N"/>
</dbReference>
<dbReference type="NCBIfam" id="NF008696">
    <property type="entry name" value="PRK11713.3-5"/>
    <property type="match status" value="1"/>
</dbReference>
<reference evidence="15 16" key="1">
    <citation type="submission" date="2021-03" db="EMBL/GenBank/DDBJ databases">
        <title>Sneathiella sp. CAU 1612 isolated from Kang Won-do.</title>
        <authorList>
            <person name="Kim W."/>
        </authorList>
    </citation>
    <scope>NUCLEOTIDE SEQUENCE [LARGE SCALE GENOMIC DNA]</scope>
    <source>
        <strain evidence="15 16">CAU 1612</strain>
    </source>
</reference>
<evidence type="ECO:0000256" key="8">
    <source>
        <dbReference type="ARBA" id="ARBA00022679"/>
    </source>
</evidence>